<dbReference type="RefSeq" id="WP_379864140.1">
    <property type="nucleotide sequence ID" value="NZ_JBHTBW010000019.1"/>
</dbReference>
<dbReference type="Pfam" id="PF03698">
    <property type="entry name" value="UPF0180"/>
    <property type="match status" value="1"/>
</dbReference>
<protein>
    <submittedName>
        <fullName evidence="1">YkuS family protein</fullName>
    </submittedName>
</protein>
<sequence length="83" mass="9152">MKRVAVEATLSPIREYLSRQGYQVENLNASAAQTNQGNYAAIILSGQDENVGGMQDVVQQCPVINAHGMTPEQVHERLQRLSQ</sequence>
<reference evidence="2" key="1">
    <citation type="journal article" date="2019" name="Int. J. Syst. Evol. Microbiol.">
        <title>The Global Catalogue of Microorganisms (GCM) 10K type strain sequencing project: providing services to taxonomists for standard genome sequencing and annotation.</title>
        <authorList>
            <consortium name="The Broad Institute Genomics Platform"/>
            <consortium name="The Broad Institute Genome Sequencing Center for Infectious Disease"/>
            <person name="Wu L."/>
            <person name="Ma J."/>
        </authorList>
    </citation>
    <scope>NUCLEOTIDE SEQUENCE [LARGE SCALE GENOMIC DNA]</scope>
    <source>
        <strain evidence="2">CGMCC 1.12942</strain>
    </source>
</reference>
<gene>
    <name evidence="1" type="ORF">ACFQNG_06790</name>
</gene>
<accession>A0ABW2RJD2</accession>
<proteinExistence type="predicted"/>
<comment type="caution">
    <text evidence="1">The sequence shown here is derived from an EMBL/GenBank/DDBJ whole genome shotgun (WGS) entry which is preliminary data.</text>
</comment>
<organism evidence="1 2">
    <name type="scientific">Laceyella putida</name>
    <dbReference type="NCBI Taxonomy" id="110101"/>
    <lineage>
        <taxon>Bacteria</taxon>
        <taxon>Bacillati</taxon>
        <taxon>Bacillota</taxon>
        <taxon>Bacilli</taxon>
        <taxon>Bacillales</taxon>
        <taxon>Thermoactinomycetaceae</taxon>
        <taxon>Laceyella</taxon>
    </lineage>
</organism>
<name>A0ABW2RJD2_9BACL</name>
<keyword evidence="2" id="KW-1185">Reference proteome</keyword>
<dbReference type="EMBL" id="JBHTBW010000019">
    <property type="protein sequence ID" value="MFC7440856.1"/>
    <property type="molecule type" value="Genomic_DNA"/>
</dbReference>
<evidence type="ECO:0000313" key="1">
    <source>
        <dbReference type="EMBL" id="MFC7440856.1"/>
    </source>
</evidence>
<evidence type="ECO:0000313" key="2">
    <source>
        <dbReference type="Proteomes" id="UP001596500"/>
    </source>
</evidence>
<dbReference type="Proteomes" id="UP001596500">
    <property type="component" value="Unassembled WGS sequence"/>
</dbReference>
<dbReference type="InterPro" id="IPR005370">
    <property type="entry name" value="UPF0180"/>
</dbReference>